<evidence type="ECO:0000256" key="3">
    <source>
        <dbReference type="ARBA" id="ARBA00005467"/>
    </source>
</evidence>
<evidence type="ECO:0000256" key="7">
    <source>
        <dbReference type="ARBA" id="ARBA00023136"/>
    </source>
</evidence>
<dbReference type="GO" id="GO:0000139">
    <property type="term" value="C:Golgi membrane"/>
    <property type="evidence" value="ECO:0007669"/>
    <property type="project" value="UniProtKB-SubCell"/>
</dbReference>
<gene>
    <name evidence="9" type="ORF">BCR32DRAFT_282838</name>
</gene>
<keyword evidence="8" id="KW-0333">Golgi apparatus</keyword>
<dbReference type="Pfam" id="PF05832">
    <property type="entry name" value="DUF846"/>
    <property type="match status" value="1"/>
</dbReference>
<sequence length="226" mass="25307">MSDQGPAGADVLSMLEGQTMSSYDNNTGSNSAINNNNNNGQTSESIFKTSSHPVALFFHLFFRTAAIVVYIVPFVHKNNYVISFVVITMLLAFDFWTVKNISGRLLVGLRWWNEINEDGTNSWLFESKENRVINKTDSRIFWGALYIAPVVWLVFALLSLLSFSFKWLLVDVVALSFNIANLIGYYKCEKDAKQKLGGFLNNKNGLLQNMIGNVITNKVGSVFGSH</sequence>
<dbReference type="GO" id="GO:0016192">
    <property type="term" value="P:vesicle-mediated transport"/>
    <property type="evidence" value="ECO:0007669"/>
    <property type="project" value="TreeGrafter"/>
</dbReference>
<feature type="transmembrane region" description="Helical" evidence="8">
    <location>
        <begin position="167"/>
        <end position="186"/>
    </location>
</feature>
<evidence type="ECO:0000256" key="4">
    <source>
        <dbReference type="ARBA" id="ARBA00013603"/>
    </source>
</evidence>
<dbReference type="STRING" id="1754192.A0A1Y1WWZ7"/>
<evidence type="ECO:0000256" key="2">
    <source>
        <dbReference type="ARBA" id="ARBA00004141"/>
    </source>
</evidence>
<keyword evidence="7 8" id="KW-0472">Membrane</keyword>
<evidence type="ECO:0000256" key="6">
    <source>
        <dbReference type="ARBA" id="ARBA00022989"/>
    </source>
</evidence>
<dbReference type="OrthoDB" id="2151161at2759"/>
<comment type="function">
    <text evidence="1 8">Golgi membrane protein involved in vesicular trafficking.</text>
</comment>
<keyword evidence="10" id="KW-1185">Reference proteome</keyword>
<comment type="caution">
    <text evidence="9">The sequence shown here is derived from an EMBL/GenBank/DDBJ whole genome shotgun (WGS) entry which is preliminary data.</text>
</comment>
<dbReference type="Proteomes" id="UP000193944">
    <property type="component" value="Unassembled WGS sequence"/>
</dbReference>
<organism evidence="9 10">
    <name type="scientific">Anaeromyces robustus</name>
    <dbReference type="NCBI Taxonomy" id="1754192"/>
    <lineage>
        <taxon>Eukaryota</taxon>
        <taxon>Fungi</taxon>
        <taxon>Fungi incertae sedis</taxon>
        <taxon>Chytridiomycota</taxon>
        <taxon>Chytridiomycota incertae sedis</taxon>
        <taxon>Neocallimastigomycetes</taxon>
        <taxon>Neocallimastigales</taxon>
        <taxon>Neocallimastigaceae</taxon>
        <taxon>Anaeromyces</taxon>
    </lineage>
</organism>
<feature type="transmembrane region" description="Helical" evidence="8">
    <location>
        <begin position="54"/>
        <end position="74"/>
    </location>
</feature>
<protein>
    <recommendedName>
        <fullName evidence="4 8">Golgi apparatus membrane protein TVP23</fullName>
    </recommendedName>
</protein>
<dbReference type="GO" id="GO:0009306">
    <property type="term" value="P:protein secretion"/>
    <property type="evidence" value="ECO:0007669"/>
    <property type="project" value="TreeGrafter"/>
</dbReference>
<proteinExistence type="inferred from homology"/>
<comment type="similarity">
    <text evidence="3 8">Belongs to the TVP23 family.</text>
</comment>
<accession>A0A1Y1WWZ7</accession>
<dbReference type="EMBL" id="MCFG01000232">
    <property type="protein sequence ID" value="ORX77858.1"/>
    <property type="molecule type" value="Genomic_DNA"/>
</dbReference>
<dbReference type="AlphaFoldDB" id="A0A1Y1WWZ7"/>
<dbReference type="InterPro" id="IPR008564">
    <property type="entry name" value="TVP23-like"/>
</dbReference>
<name>A0A1Y1WWZ7_9FUNG</name>
<evidence type="ECO:0000313" key="10">
    <source>
        <dbReference type="Proteomes" id="UP000193944"/>
    </source>
</evidence>
<evidence type="ECO:0000256" key="8">
    <source>
        <dbReference type="RuleBase" id="RU361206"/>
    </source>
</evidence>
<keyword evidence="6 8" id="KW-1133">Transmembrane helix</keyword>
<dbReference type="PANTHER" id="PTHR13019:SF7">
    <property type="entry name" value="GOLGI APPARATUS MEMBRANE PROTEIN TVP23"/>
    <property type="match status" value="1"/>
</dbReference>
<dbReference type="PANTHER" id="PTHR13019">
    <property type="entry name" value="GOLGI APPARATUS MEMBRANE PROTEIN TVP23"/>
    <property type="match status" value="1"/>
</dbReference>
<feature type="transmembrane region" description="Helical" evidence="8">
    <location>
        <begin position="140"/>
        <end position="161"/>
    </location>
</feature>
<feature type="transmembrane region" description="Helical" evidence="8">
    <location>
        <begin position="80"/>
        <end position="98"/>
    </location>
</feature>
<evidence type="ECO:0000256" key="5">
    <source>
        <dbReference type="ARBA" id="ARBA00022692"/>
    </source>
</evidence>
<evidence type="ECO:0000256" key="1">
    <source>
        <dbReference type="ARBA" id="ARBA00003246"/>
    </source>
</evidence>
<reference evidence="9 10" key="1">
    <citation type="submission" date="2016-08" db="EMBL/GenBank/DDBJ databases">
        <title>A Parts List for Fungal Cellulosomes Revealed by Comparative Genomics.</title>
        <authorList>
            <consortium name="DOE Joint Genome Institute"/>
            <person name="Haitjema C.H."/>
            <person name="Gilmore S.P."/>
            <person name="Henske J.K."/>
            <person name="Solomon K.V."/>
            <person name="De Groot R."/>
            <person name="Kuo A."/>
            <person name="Mondo S.J."/>
            <person name="Salamov A.A."/>
            <person name="Labutti K."/>
            <person name="Zhao Z."/>
            <person name="Chiniquy J."/>
            <person name="Barry K."/>
            <person name="Brewer H.M."/>
            <person name="Purvine S.O."/>
            <person name="Wright A.T."/>
            <person name="Boxma B."/>
            <person name="Van Alen T."/>
            <person name="Hackstein J.H."/>
            <person name="Baker S.E."/>
            <person name="Grigoriev I.V."/>
            <person name="O'Malley M.A."/>
        </authorList>
    </citation>
    <scope>NUCLEOTIDE SEQUENCE [LARGE SCALE GENOMIC DNA]</scope>
    <source>
        <strain evidence="9 10">S4</strain>
    </source>
</reference>
<comment type="subcellular location">
    <subcellularLocation>
        <location evidence="8">Golgi apparatus membrane</location>
        <topology evidence="8">Multi-pass membrane protein</topology>
    </subcellularLocation>
    <subcellularLocation>
        <location evidence="2">Membrane</location>
        <topology evidence="2">Multi-pass membrane protein</topology>
    </subcellularLocation>
</comment>
<reference evidence="9 10" key="2">
    <citation type="submission" date="2016-08" db="EMBL/GenBank/DDBJ databases">
        <title>Pervasive Adenine N6-methylation of Active Genes in Fungi.</title>
        <authorList>
            <consortium name="DOE Joint Genome Institute"/>
            <person name="Mondo S.J."/>
            <person name="Dannebaum R.O."/>
            <person name="Kuo R.C."/>
            <person name="Labutti K."/>
            <person name="Haridas S."/>
            <person name="Kuo A."/>
            <person name="Salamov A."/>
            <person name="Ahrendt S.R."/>
            <person name="Lipzen A."/>
            <person name="Sullivan W."/>
            <person name="Andreopoulos W.B."/>
            <person name="Clum A."/>
            <person name="Lindquist E."/>
            <person name="Daum C."/>
            <person name="Ramamoorthy G.K."/>
            <person name="Gryganskyi A."/>
            <person name="Culley D."/>
            <person name="Magnuson J.K."/>
            <person name="James T.Y."/>
            <person name="O'Malley M.A."/>
            <person name="Stajich J.E."/>
            <person name="Spatafora J.W."/>
            <person name="Visel A."/>
            <person name="Grigoriev I.V."/>
        </authorList>
    </citation>
    <scope>NUCLEOTIDE SEQUENCE [LARGE SCALE GENOMIC DNA]</scope>
    <source>
        <strain evidence="9 10">S4</strain>
    </source>
</reference>
<keyword evidence="5 8" id="KW-0812">Transmembrane</keyword>
<evidence type="ECO:0000313" key="9">
    <source>
        <dbReference type="EMBL" id="ORX77858.1"/>
    </source>
</evidence>